<feature type="domain" description="DNA ligase D 3'-phosphoesterase" evidence="1">
    <location>
        <begin position="8"/>
        <end position="108"/>
    </location>
</feature>
<dbReference type="Pfam" id="PF13298">
    <property type="entry name" value="LigD_N"/>
    <property type="match status" value="1"/>
</dbReference>
<dbReference type="AlphaFoldDB" id="A0A1Q6DTR0"/>
<proteinExistence type="predicted"/>
<dbReference type="PANTHER" id="PTHR39465:SF1">
    <property type="entry name" value="DNA LIGASE D 3'-PHOSPHOESTERASE DOMAIN-CONTAINING PROTEIN"/>
    <property type="match status" value="1"/>
</dbReference>
<name>A0A1Q6DTR0_METT1</name>
<dbReference type="InterPro" id="IPR014144">
    <property type="entry name" value="LigD_PE_domain"/>
</dbReference>
<evidence type="ECO:0000313" key="3">
    <source>
        <dbReference type="Proteomes" id="UP000185744"/>
    </source>
</evidence>
<dbReference type="EMBL" id="MSDW01000001">
    <property type="protein sequence ID" value="OKY77718.1"/>
    <property type="molecule type" value="Genomic_DNA"/>
</dbReference>
<keyword evidence="2" id="KW-0436">Ligase</keyword>
<dbReference type="Proteomes" id="UP000185744">
    <property type="component" value="Unassembled WGS sequence"/>
</dbReference>
<dbReference type="STRING" id="1903181.BTN85_0186"/>
<comment type="caution">
    <text evidence="2">The sequence shown here is derived from an EMBL/GenBank/DDBJ whole genome shotgun (WGS) entry which is preliminary data.</text>
</comment>
<dbReference type="NCBIfam" id="TIGR02777">
    <property type="entry name" value="LigD_PE_dom"/>
    <property type="match status" value="1"/>
</dbReference>
<dbReference type="PANTHER" id="PTHR39465">
    <property type="entry name" value="DNA LIGASE D, 3'-PHOSPHOESTERASE DOMAIN"/>
    <property type="match status" value="1"/>
</dbReference>
<evidence type="ECO:0000313" key="2">
    <source>
        <dbReference type="EMBL" id="OKY77718.1"/>
    </source>
</evidence>
<dbReference type="GO" id="GO:0016874">
    <property type="term" value="F:ligase activity"/>
    <property type="evidence" value="ECO:0007669"/>
    <property type="project" value="UniProtKB-KW"/>
</dbReference>
<protein>
    <submittedName>
        <fullName evidence="2">ATP-dependent DNA ligase 3'-phosphoesterase domain</fullName>
    </submittedName>
</protein>
<dbReference type="InParanoid" id="A0A1Q6DTR0"/>
<keyword evidence="3" id="KW-1185">Reference proteome</keyword>
<organism evidence="2 3">
    <name type="scientific">Methanohalarchaeum thermophilum</name>
    <dbReference type="NCBI Taxonomy" id="1903181"/>
    <lineage>
        <taxon>Archaea</taxon>
        <taxon>Methanobacteriati</taxon>
        <taxon>Methanobacteriota</taxon>
        <taxon>Methanonatronarchaeia</taxon>
        <taxon>Methanonatronarchaeales</taxon>
        <taxon>Methanonatronarchaeaceae</taxon>
        <taxon>Candidatus Methanohalarchaeum</taxon>
    </lineage>
</organism>
<gene>
    <name evidence="2" type="ORF">BTN85_0186</name>
</gene>
<evidence type="ECO:0000259" key="1">
    <source>
        <dbReference type="Pfam" id="PF13298"/>
    </source>
</evidence>
<reference evidence="2" key="1">
    <citation type="submission" date="2016-12" db="EMBL/GenBank/DDBJ databases">
        <title>Discovery of methanogenic haloarchaea.</title>
        <authorList>
            <person name="Sorokin D.Y."/>
            <person name="Makarova K.S."/>
            <person name="Abbas B."/>
            <person name="Ferrer M."/>
            <person name="Golyshin P.N."/>
        </authorList>
    </citation>
    <scope>NUCLEOTIDE SEQUENCE [LARGE SCALE GENOMIC DNA]</scope>
    <source>
        <strain evidence="2">HMET1</strain>
    </source>
</reference>
<accession>A0A1Q6DTR0</accession>
<sequence>MGNRFVIQKHDATTLHYDLRLEIEGVLKSWAVPKGLPEKKGEKNLAIQTEDHDLSYINFEGEIPEDEYGAGKVEIWDKGQYELKKKTDKEIKFKLNGDKVNSNFVLVKFKKENGKNQFLLIKIE</sequence>